<accession>A0A642UIK1</accession>
<dbReference type="EMBL" id="SWFT01000121">
    <property type="protein sequence ID" value="KAA8899706.1"/>
    <property type="molecule type" value="Genomic_DNA"/>
</dbReference>
<sequence length="429" mass="47942">MMIYGQEKFESVDLVPGRLLAPWIRVFYDVFGELHPVVPLSLANEIESFEIDKRITTKRSYNYVLGLLVAAFSMAKLGHFVIDAHDEAGGVPEYAIPHPYSGNMQMMSQPIQAVANNNLEYLMADYMEPLTFEAYIDTVSSPLVPPLVVPPLHGLTPEFLVSKAQKLQAVNYHHTRVNGAIVLAAYFLWEYAVSKMGTAASIKAAADHLISQASKYPWRRKNTAYNEPYSEVQRLYDLVKSAERVTRILLGRHSVAELNGLISPPPNKYCHQYAAFASIVQIVSISESFLTQPMLLTITEVDSIICDRGSASSILLVMTWKFAIKVFASVESEAHPYQAFQATCEFIDALSHMSENFILIYCRVLLPTLRRALIVLPPGPAQRAVLSVIKSLCYHGRIAFGPTNHLFYDPSPGIWAINPTLDFIRSSIL</sequence>
<reference evidence="2 3" key="1">
    <citation type="submission" date="2019-07" db="EMBL/GenBank/DDBJ databases">
        <title>Genome assembly of two rare yeast pathogens: Diutina rugosa and Trichomonascus ciferrii.</title>
        <authorList>
            <person name="Mixao V."/>
            <person name="Saus E."/>
            <person name="Hansen A."/>
            <person name="Lass-Flor C."/>
            <person name="Gabaldon T."/>
        </authorList>
    </citation>
    <scope>NUCLEOTIDE SEQUENCE [LARGE SCALE GENOMIC DNA]</scope>
    <source>
        <strain evidence="2 3">CBS 613</strain>
    </source>
</reference>
<organism evidence="2 3">
    <name type="scientific">Diutina rugosa</name>
    <name type="common">Yeast</name>
    <name type="synonym">Candida rugosa</name>
    <dbReference type="NCBI Taxonomy" id="5481"/>
    <lineage>
        <taxon>Eukaryota</taxon>
        <taxon>Fungi</taxon>
        <taxon>Dikarya</taxon>
        <taxon>Ascomycota</taxon>
        <taxon>Saccharomycotina</taxon>
        <taxon>Pichiomycetes</taxon>
        <taxon>Debaryomycetaceae</taxon>
        <taxon>Diutina</taxon>
    </lineage>
</organism>
<dbReference type="AlphaFoldDB" id="A0A642UIK1"/>
<protein>
    <submittedName>
        <fullName evidence="2">Uncharacterized protein</fullName>
    </submittedName>
</protein>
<name>A0A642UIK1_DIURU</name>
<evidence type="ECO:0000256" key="1">
    <source>
        <dbReference type="SAM" id="Phobius"/>
    </source>
</evidence>
<gene>
    <name evidence="2" type="ORF">DIURU_004189</name>
</gene>
<evidence type="ECO:0000313" key="2">
    <source>
        <dbReference type="EMBL" id="KAA8899706.1"/>
    </source>
</evidence>
<dbReference type="GeneID" id="54782840"/>
<dbReference type="RefSeq" id="XP_034011052.1">
    <property type="nucleotide sequence ID" value="XM_034157034.1"/>
</dbReference>
<evidence type="ECO:0000313" key="3">
    <source>
        <dbReference type="Proteomes" id="UP000449547"/>
    </source>
</evidence>
<comment type="caution">
    <text evidence="2">The sequence shown here is derived from an EMBL/GenBank/DDBJ whole genome shotgun (WGS) entry which is preliminary data.</text>
</comment>
<keyword evidence="1" id="KW-0812">Transmembrane</keyword>
<dbReference type="VEuPathDB" id="FungiDB:DIURU_004189"/>
<proteinExistence type="predicted"/>
<keyword evidence="3" id="KW-1185">Reference proteome</keyword>
<keyword evidence="1" id="KW-0472">Membrane</keyword>
<keyword evidence="1" id="KW-1133">Transmembrane helix</keyword>
<feature type="transmembrane region" description="Helical" evidence="1">
    <location>
        <begin position="63"/>
        <end position="82"/>
    </location>
</feature>
<dbReference type="Proteomes" id="UP000449547">
    <property type="component" value="Unassembled WGS sequence"/>
</dbReference>